<protein>
    <submittedName>
        <fullName evidence="1">Uncharacterized protein</fullName>
    </submittedName>
</protein>
<dbReference type="RefSeq" id="WP_019103072.1">
    <property type="nucleotide sequence ID" value="NZ_CP031968.1"/>
</dbReference>
<keyword evidence="2" id="KW-1185">Reference proteome</keyword>
<organism evidence="1 2">
    <name type="scientific">Chromobacterium rhizoryzae</name>
    <dbReference type="NCBI Taxonomy" id="1778675"/>
    <lineage>
        <taxon>Bacteria</taxon>
        <taxon>Pseudomonadati</taxon>
        <taxon>Pseudomonadota</taxon>
        <taxon>Betaproteobacteria</taxon>
        <taxon>Neisseriales</taxon>
        <taxon>Chromobacteriaceae</taxon>
        <taxon>Chromobacterium</taxon>
    </lineage>
</organism>
<dbReference type="Proteomes" id="UP000259465">
    <property type="component" value="Chromosome"/>
</dbReference>
<sequence length="70" mass="7903">MARPSLSSPIHQLYTADQFRQLLASAVANAAGRPWDEQFISDLAQRYQQHGQEMLISILQRHQLTRIAGA</sequence>
<gene>
    <name evidence="1" type="ORF">D1345_10440</name>
</gene>
<proteinExistence type="predicted"/>
<name>A0AAD0RRV4_9NEIS</name>
<evidence type="ECO:0000313" key="2">
    <source>
        <dbReference type="Proteomes" id="UP000259465"/>
    </source>
</evidence>
<accession>A0AAD0RRV4</accession>
<dbReference type="KEGG" id="crz:D1345_10440"/>
<dbReference type="EMBL" id="CP031968">
    <property type="protein sequence ID" value="AXT46579.1"/>
    <property type="molecule type" value="Genomic_DNA"/>
</dbReference>
<evidence type="ECO:0000313" key="1">
    <source>
        <dbReference type="EMBL" id="AXT46579.1"/>
    </source>
</evidence>
<dbReference type="AlphaFoldDB" id="A0AAD0RRV4"/>
<reference evidence="1 2" key="1">
    <citation type="submission" date="2018-08" db="EMBL/GenBank/DDBJ databases">
        <title>Complete genome sequence of JP2-74.</title>
        <authorList>
            <person name="Wu L."/>
        </authorList>
    </citation>
    <scope>NUCLEOTIDE SEQUENCE [LARGE SCALE GENOMIC DNA]</scope>
    <source>
        <strain evidence="1 2">JP2-74</strain>
    </source>
</reference>